<name>A0A103XTV5_CYNCS</name>
<dbReference type="Pfam" id="PF13966">
    <property type="entry name" value="zf-RVT"/>
    <property type="match status" value="1"/>
</dbReference>
<accession>A0A103XTV5</accession>
<organism evidence="2 3">
    <name type="scientific">Cynara cardunculus var. scolymus</name>
    <name type="common">Globe artichoke</name>
    <name type="synonym">Cynara scolymus</name>
    <dbReference type="NCBI Taxonomy" id="59895"/>
    <lineage>
        <taxon>Eukaryota</taxon>
        <taxon>Viridiplantae</taxon>
        <taxon>Streptophyta</taxon>
        <taxon>Embryophyta</taxon>
        <taxon>Tracheophyta</taxon>
        <taxon>Spermatophyta</taxon>
        <taxon>Magnoliopsida</taxon>
        <taxon>eudicotyledons</taxon>
        <taxon>Gunneridae</taxon>
        <taxon>Pentapetalae</taxon>
        <taxon>asterids</taxon>
        <taxon>campanulids</taxon>
        <taxon>Asterales</taxon>
        <taxon>Asteraceae</taxon>
        <taxon>Carduoideae</taxon>
        <taxon>Cardueae</taxon>
        <taxon>Carduinae</taxon>
        <taxon>Cynara</taxon>
    </lineage>
</organism>
<dbReference type="SUPFAM" id="SSF56219">
    <property type="entry name" value="DNase I-like"/>
    <property type="match status" value="1"/>
</dbReference>
<dbReference type="AlphaFoldDB" id="A0A103XTV5"/>
<comment type="caution">
    <text evidence="2">The sequence shown here is derived from an EMBL/GenBank/DDBJ whole genome shotgun (WGS) entry which is preliminary data.</text>
</comment>
<proteinExistence type="predicted"/>
<dbReference type="PANTHER" id="PTHR33710:SF64">
    <property type="entry name" value="ENDONUCLEASE_EXONUCLEASE_PHOSPHATASE DOMAIN-CONTAINING PROTEIN"/>
    <property type="match status" value="1"/>
</dbReference>
<evidence type="ECO:0000313" key="2">
    <source>
        <dbReference type="EMBL" id="KVH96764.1"/>
    </source>
</evidence>
<dbReference type="Proteomes" id="UP000243975">
    <property type="component" value="Unassembled WGS sequence"/>
</dbReference>
<dbReference type="EMBL" id="LEKV01004210">
    <property type="protein sequence ID" value="KVH96764.1"/>
    <property type="molecule type" value="Genomic_DNA"/>
</dbReference>
<dbReference type="GO" id="GO:0004519">
    <property type="term" value="F:endonuclease activity"/>
    <property type="evidence" value="ECO:0007669"/>
    <property type="project" value="UniProtKB-KW"/>
</dbReference>
<keyword evidence="2" id="KW-0540">Nuclease</keyword>
<evidence type="ECO:0000259" key="1">
    <source>
        <dbReference type="Pfam" id="PF13966"/>
    </source>
</evidence>
<keyword evidence="2" id="KW-0378">Hydrolase</keyword>
<protein>
    <submittedName>
        <fullName evidence="2">Endonuclease/exonuclease/phosphatase</fullName>
    </submittedName>
</protein>
<dbReference type="InterPro" id="IPR026960">
    <property type="entry name" value="RVT-Znf"/>
</dbReference>
<dbReference type="Gene3D" id="3.60.10.10">
    <property type="entry name" value="Endonuclease/exonuclease/phosphatase"/>
    <property type="match status" value="1"/>
</dbReference>
<evidence type="ECO:0000313" key="3">
    <source>
        <dbReference type="Proteomes" id="UP000243975"/>
    </source>
</evidence>
<dbReference type="PANTHER" id="PTHR33710">
    <property type="entry name" value="BNAC02G09200D PROTEIN"/>
    <property type="match status" value="1"/>
</dbReference>
<dbReference type="InterPro" id="IPR036691">
    <property type="entry name" value="Endo/exonu/phosph_ase_sf"/>
</dbReference>
<feature type="domain" description="Reverse transcriptase zinc-binding" evidence="1">
    <location>
        <begin position="366"/>
        <end position="447"/>
    </location>
</feature>
<keyword evidence="3" id="KW-1185">Reference proteome</keyword>
<gene>
    <name evidence="2" type="ORF">Ccrd_001149</name>
</gene>
<reference evidence="2 3" key="1">
    <citation type="journal article" date="2016" name="Sci. Rep.">
        <title>The genome sequence of the outbreeding globe artichoke constructed de novo incorporating a phase-aware low-pass sequencing strategy of F1 progeny.</title>
        <authorList>
            <person name="Scaglione D."/>
            <person name="Reyes-Chin-Wo S."/>
            <person name="Acquadro A."/>
            <person name="Froenicke L."/>
            <person name="Portis E."/>
            <person name="Beitel C."/>
            <person name="Tirone M."/>
            <person name="Mauro R."/>
            <person name="Lo Monaco A."/>
            <person name="Mauromicale G."/>
            <person name="Faccioli P."/>
            <person name="Cattivelli L."/>
            <person name="Rieseberg L."/>
            <person name="Michelmore R."/>
            <person name="Lanteri S."/>
        </authorList>
    </citation>
    <scope>NUCLEOTIDE SEQUENCE [LARGE SCALE GENOMIC DNA]</scope>
    <source>
        <strain evidence="2">2C</strain>
    </source>
</reference>
<dbReference type="Gramene" id="KVH96764">
    <property type="protein sequence ID" value="KVH96764"/>
    <property type="gene ID" value="Ccrd_001149"/>
</dbReference>
<sequence length="552" mass="63933">MCKLFNDYFILEFWGLASEAKRNWIRNLRTGNKANFLALQESHLKDEVDFDSSNLSGVKVDFAILDGFVAVWGRWVSYSIPCGFINVYAPQSSVSKLRFNDFIRDSGLIEVRSGGRKFTKMSANGAKHSKLDKYLVSSNFLSHWPMPSAMILPRYLSDHCPILFRSALVDFGPIYFKFFNSWLGQPDFNLLVLDSWNSSPSTIYCLPIKYFINIKAENTPLSLEEIASRKDILMKIKPLDEENVKDLKQKARLRWVVDGEENSSFFHGIVNSNRRSNFIHDISSNGVWITDPSEVKQTAFNFVSERFRSRCGRFSGLWRNILKIHKEYNKLNLPFADWFQREQSSNRIDFSWRWALDSHGTLPVSSMRAAYDDLSLHQVSFQTSWWVNWVPTKINILAWRLLHKRLPTKNNLIKRGVVCLSSLCPLCECAEEDEEHLFIGCSISRQLLKDLCIWWKVDIGQVNSIGNLLDRSSEVAATSMCKKAFIGVVYGFFWIIWILRNHKIFLAPNQNSASFLVGQLQAYSYFWFKNRASKDVMANSWIEWCNSPMSCF</sequence>
<keyword evidence="2" id="KW-0255">Endonuclease</keyword>